<dbReference type="PANTHER" id="PTHR10794:SF63">
    <property type="entry name" value="ALPHA_BETA HYDROLASE 1, ISOFORM A"/>
    <property type="match status" value="1"/>
</dbReference>
<evidence type="ECO:0000256" key="1">
    <source>
        <dbReference type="ARBA" id="ARBA00010884"/>
    </source>
</evidence>
<feature type="domain" description="AB hydrolase-1" evidence="3">
    <location>
        <begin position="109"/>
        <end position="349"/>
    </location>
</feature>
<evidence type="ECO:0000313" key="4">
    <source>
        <dbReference type="EMBL" id="KRX01239.1"/>
    </source>
</evidence>
<feature type="active site" description="Charge relay system" evidence="2">
    <location>
        <position position="190"/>
    </location>
</feature>
<feature type="active site" description="Charge relay system" evidence="2">
    <location>
        <position position="348"/>
    </location>
</feature>
<name>A0A0V0QGE6_PSEPJ</name>
<dbReference type="AlphaFoldDB" id="A0A0V0QGE6"/>
<dbReference type="InParanoid" id="A0A0V0QGE6"/>
<dbReference type="InterPro" id="IPR000073">
    <property type="entry name" value="AB_hydrolase_1"/>
</dbReference>
<dbReference type="Proteomes" id="UP000054937">
    <property type="component" value="Unassembled WGS sequence"/>
</dbReference>
<evidence type="ECO:0000256" key="2">
    <source>
        <dbReference type="PIRSR" id="PIRSR005211-1"/>
    </source>
</evidence>
<keyword evidence="5" id="KW-1185">Reference proteome</keyword>
<reference evidence="4 5" key="1">
    <citation type="journal article" date="2015" name="Sci. Rep.">
        <title>Genome of the facultative scuticociliatosis pathogen Pseudocohnilembus persalinus provides insight into its virulence through horizontal gene transfer.</title>
        <authorList>
            <person name="Xiong J."/>
            <person name="Wang G."/>
            <person name="Cheng J."/>
            <person name="Tian M."/>
            <person name="Pan X."/>
            <person name="Warren A."/>
            <person name="Jiang C."/>
            <person name="Yuan D."/>
            <person name="Miao W."/>
        </authorList>
    </citation>
    <scope>NUCLEOTIDE SEQUENCE [LARGE SCALE GENOMIC DNA]</scope>
    <source>
        <strain evidence="4">36N120E</strain>
    </source>
</reference>
<dbReference type="InterPro" id="IPR050960">
    <property type="entry name" value="AB_hydrolase_4_sf"/>
</dbReference>
<feature type="active site" description="Charge relay system" evidence="2">
    <location>
        <position position="319"/>
    </location>
</feature>
<evidence type="ECO:0000259" key="3">
    <source>
        <dbReference type="Pfam" id="PF00561"/>
    </source>
</evidence>
<dbReference type="PIRSF" id="PIRSF005211">
    <property type="entry name" value="Ab_hydro_YheT"/>
    <property type="match status" value="1"/>
</dbReference>
<protein>
    <recommendedName>
        <fullName evidence="3">AB hydrolase-1 domain-containing protein</fullName>
    </recommendedName>
</protein>
<dbReference type="InterPro" id="IPR012020">
    <property type="entry name" value="ABHD4"/>
</dbReference>
<dbReference type="Gene3D" id="3.40.50.1820">
    <property type="entry name" value="alpha/beta hydrolase"/>
    <property type="match status" value="1"/>
</dbReference>
<gene>
    <name evidence="4" type="ORF">PPERSA_05825</name>
</gene>
<evidence type="ECO:0000313" key="5">
    <source>
        <dbReference type="Proteomes" id="UP000054937"/>
    </source>
</evidence>
<dbReference type="SUPFAM" id="SSF53474">
    <property type="entry name" value="alpha/beta-Hydrolases"/>
    <property type="match status" value="1"/>
</dbReference>
<dbReference type="OMA" id="HISWFEG"/>
<dbReference type="PANTHER" id="PTHR10794">
    <property type="entry name" value="ABHYDROLASE DOMAIN-CONTAINING PROTEIN"/>
    <property type="match status" value="1"/>
</dbReference>
<organism evidence="4 5">
    <name type="scientific">Pseudocohnilembus persalinus</name>
    <name type="common">Ciliate</name>
    <dbReference type="NCBI Taxonomy" id="266149"/>
    <lineage>
        <taxon>Eukaryota</taxon>
        <taxon>Sar</taxon>
        <taxon>Alveolata</taxon>
        <taxon>Ciliophora</taxon>
        <taxon>Intramacronucleata</taxon>
        <taxon>Oligohymenophorea</taxon>
        <taxon>Scuticociliatia</taxon>
        <taxon>Philasterida</taxon>
        <taxon>Pseudocohnilembidae</taxon>
        <taxon>Pseudocohnilembus</taxon>
    </lineage>
</organism>
<dbReference type="OrthoDB" id="437070at2759"/>
<dbReference type="InterPro" id="IPR029058">
    <property type="entry name" value="AB_hydrolase_fold"/>
</dbReference>
<accession>A0A0V0QGE6</accession>
<dbReference type="EMBL" id="LDAU01000173">
    <property type="protein sequence ID" value="KRX01239.1"/>
    <property type="molecule type" value="Genomic_DNA"/>
</dbReference>
<dbReference type="GO" id="GO:0034338">
    <property type="term" value="F:short-chain carboxylesterase activity"/>
    <property type="evidence" value="ECO:0007669"/>
    <property type="project" value="TreeGrafter"/>
</dbReference>
<dbReference type="Pfam" id="PF00561">
    <property type="entry name" value="Abhydrolase_1"/>
    <property type="match status" value="1"/>
</dbReference>
<comment type="similarity">
    <text evidence="1">Belongs to the AB hydrolase superfamily. AB hydrolase 4 family.</text>
</comment>
<dbReference type="GO" id="GO:0047372">
    <property type="term" value="F:monoacylglycerol lipase activity"/>
    <property type="evidence" value="ECO:0007669"/>
    <property type="project" value="TreeGrafter"/>
</dbReference>
<proteinExistence type="inferred from homology"/>
<sequence>MGLYGIVYEQKSKTYLIYDENDLNKQILENCTSLYKYRPSLYLINGVLQAWYGSNDTLIDQNVRYEQQYIDIINKGKFLIEWGYLDTNEMNNQEKQNLHAQQLKNQNKLIVVIPGVTASREEPYILNMISESLHQGFKVVLVNDRLYSRNSPAFHLNADNYYCYLEDLAGVINYIFQNTKYDEYYAIGHSLGANTLVRYLGSDHQNKFNAAISVANPWDLIAVSKNLSGFYDQYILQNRLHIMEQKKSDIEKQLSKITQYSINLNECMQSKTSMQFDDCFTKFVLGNYKHMDEYFDYMASHKVINNIDIPLLCLQSKDDPICNWESVPFDKFSQNKNVVLWISETGGHIGWYQGLYKPQRWYMKPCLEFINFISQNQNKNQNQGQIINRFSDKINQNQKYNNFLGQKKEMMIQN</sequence>
<comment type="caution">
    <text evidence="4">The sequence shown here is derived from an EMBL/GenBank/DDBJ whole genome shotgun (WGS) entry which is preliminary data.</text>
</comment>